<proteinExistence type="inferred from homology"/>
<dbReference type="PANTHER" id="PTHR32463:SF0">
    <property type="entry name" value="L-FUCOSE KINASE"/>
    <property type="match status" value="1"/>
</dbReference>
<dbReference type="SUPFAM" id="SSF54631">
    <property type="entry name" value="CBS-domain pair"/>
    <property type="match status" value="1"/>
</dbReference>
<organism evidence="8 9">
    <name type="scientific">Halopseudomonas sabulinigri</name>
    <dbReference type="NCBI Taxonomy" id="472181"/>
    <lineage>
        <taxon>Bacteria</taxon>
        <taxon>Pseudomonadati</taxon>
        <taxon>Pseudomonadota</taxon>
        <taxon>Gammaproteobacteria</taxon>
        <taxon>Pseudomonadales</taxon>
        <taxon>Pseudomonadaceae</taxon>
        <taxon>Halopseudomonas</taxon>
    </lineage>
</organism>
<evidence type="ECO:0000256" key="4">
    <source>
        <dbReference type="ARBA" id="ARBA00022840"/>
    </source>
</evidence>
<dbReference type="Pfam" id="PF00288">
    <property type="entry name" value="GHMP_kinases_N"/>
    <property type="match status" value="1"/>
</dbReference>
<dbReference type="Gene3D" id="3.10.580.10">
    <property type="entry name" value="CBS-domain"/>
    <property type="match status" value="1"/>
</dbReference>
<name>A0ABP9ZMP5_9GAMM</name>
<protein>
    <submittedName>
        <fullName evidence="8">CBS domain-containing protein</fullName>
    </submittedName>
</protein>
<accession>A0ABP9ZMP5</accession>
<evidence type="ECO:0000256" key="6">
    <source>
        <dbReference type="PROSITE-ProRule" id="PRU00703"/>
    </source>
</evidence>
<keyword evidence="9" id="KW-1185">Reference proteome</keyword>
<dbReference type="Pfam" id="PF08544">
    <property type="entry name" value="GHMP_kinases_C"/>
    <property type="match status" value="1"/>
</dbReference>
<sequence>MSRLLDMLTVRVDETILDAVKCIESGDLQIAFVVEAQERLVGVVTNGDVRRYLLQGGDTKLPVTACMNRNFRAVELGATREQLLKTFDLGYNALPGLDVNGRLCEIYTRQMTASPEVPVLARARAPVRMSFCGGGADLTYFFVDHPAAVLSCTVGLYAHATLVPRDDASVHIYSEDIAHEEHYPSLSQLLTSEHKSLLATIVSVIRPAYGFDLYLRSDFSVGSGLGGSSAATTAIIAAFNELRQDRWNTYEIAELAFQAERLCFGIAGGWQDQYASAFGGFNLIEFENQRNLVHPIRLEDAARFELEACLVLCDTGALHDSGQLHEMQRQEMEAELSQTDLLRESVTLCRRMHRHLIRCELHDFGLCLHEAWMLKKQFSSAVSDDKLDDIYAKAQAAGALGGKLLGAGAGGFFLFYVQPQHRQAVVRAMHEIGCSTTNFRFESSGVTSWRTKIQ</sequence>
<feature type="domain" description="CBS" evidence="7">
    <location>
        <begin position="1"/>
        <end position="59"/>
    </location>
</feature>
<dbReference type="Gene3D" id="3.30.230.120">
    <property type="match status" value="1"/>
</dbReference>
<keyword evidence="6" id="KW-0129">CBS domain</keyword>
<dbReference type="EMBL" id="BAABWD010000001">
    <property type="protein sequence ID" value="GAA6130738.1"/>
    <property type="molecule type" value="Genomic_DNA"/>
</dbReference>
<dbReference type="InterPro" id="IPR046342">
    <property type="entry name" value="CBS_dom_sf"/>
</dbReference>
<dbReference type="RefSeq" id="WP_353387089.1">
    <property type="nucleotide sequence ID" value="NZ_BAABWD010000001.1"/>
</dbReference>
<keyword evidence="1" id="KW-0808">Transferase</keyword>
<dbReference type="InterPro" id="IPR001174">
    <property type="entry name" value="HddA/FKP"/>
</dbReference>
<dbReference type="InterPro" id="IPR013750">
    <property type="entry name" value="GHMP_kinase_C_dom"/>
</dbReference>
<keyword evidence="4" id="KW-0067">ATP-binding</keyword>
<comment type="similarity">
    <text evidence="5">Belongs to the GHMP kinase family.</text>
</comment>
<evidence type="ECO:0000259" key="7">
    <source>
        <dbReference type="PROSITE" id="PS51371"/>
    </source>
</evidence>
<evidence type="ECO:0000313" key="9">
    <source>
        <dbReference type="Proteomes" id="UP001486808"/>
    </source>
</evidence>
<dbReference type="Proteomes" id="UP001486808">
    <property type="component" value="Unassembled WGS sequence"/>
</dbReference>
<dbReference type="InterPro" id="IPR020568">
    <property type="entry name" value="Ribosomal_Su5_D2-typ_SF"/>
</dbReference>
<dbReference type="PRINTS" id="PR00960">
    <property type="entry name" value="LMBPPROTEIN"/>
</dbReference>
<keyword evidence="3" id="KW-0418">Kinase</keyword>
<comment type="caution">
    <text evidence="8">The sequence shown here is derived from an EMBL/GenBank/DDBJ whole genome shotgun (WGS) entry which is preliminary data.</text>
</comment>
<evidence type="ECO:0000313" key="8">
    <source>
        <dbReference type="EMBL" id="GAA6130738.1"/>
    </source>
</evidence>
<dbReference type="PANTHER" id="PTHR32463">
    <property type="entry name" value="L-FUCOSE KINASE"/>
    <property type="match status" value="1"/>
</dbReference>
<evidence type="ECO:0000256" key="3">
    <source>
        <dbReference type="ARBA" id="ARBA00022777"/>
    </source>
</evidence>
<evidence type="ECO:0000256" key="2">
    <source>
        <dbReference type="ARBA" id="ARBA00022741"/>
    </source>
</evidence>
<dbReference type="SUPFAM" id="SSF55060">
    <property type="entry name" value="GHMP Kinase, C-terminal domain"/>
    <property type="match status" value="1"/>
</dbReference>
<dbReference type="PROSITE" id="PS51371">
    <property type="entry name" value="CBS"/>
    <property type="match status" value="1"/>
</dbReference>
<evidence type="ECO:0000256" key="5">
    <source>
        <dbReference type="ARBA" id="ARBA00038121"/>
    </source>
</evidence>
<dbReference type="InterPro" id="IPR052203">
    <property type="entry name" value="GHMP_Kinase-Related"/>
</dbReference>
<reference evidence="8 9" key="1">
    <citation type="submission" date="2024-04" db="EMBL/GenBank/DDBJ databases">
        <title>Draft genome sequence of Halopseudomonas sabulinigri NBRC 116187.</title>
        <authorList>
            <person name="Miyakawa T."/>
            <person name="Kusuya Y."/>
            <person name="Miura T."/>
        </authorList>
    </citation>
    <scope>NUCLEOTIDE SEQUENCE [LARGE SCALE GENOMIC DNA]</scope>
    <source>
        <strain evidence="8 9">4NH20-0042</strain>
    </source>
</reference>
<dbReference type="InterPro" id="IPR036554">
    <property type="entry name" value="GHMP_kinase_C_sf"/>
</dbReference>
<dbReference type="Pfam" id="PF00571">
    <property type="entry name" value="CBS"/>
    <property type="match status" value="1"/>
</dbReference>
<dbReference type="InterPro" id="IPR000644">
    <property type="entry name" value="CBS_dom"/>
</dbReference>
<gene>
    <name evidence="8" type="ORF">NBRC116187_10980</name>
</gene>
<keyword evidence="2" id="KW-0547">Nucleotide-binding</keyword>
<dbReference type="InterPro" id="IPR006204">
    <property type="entry name" value="GHMP_kinase_N_dom"/>
</dbReference>
<dbReference type="SUPFAM" id="SSF54211">
    <property type="entry name" value="Ribosomal protein S5 domain 2-like"/>
    <property type="match status" value="1"/>
</dbReference>
<evidence type="ECO:0000256" key="1">
    <source>
        <dbReference type="ARBA" id="ARBA00022679"/>
    </source>
</evidence>